<dbReference type="Proteomes" id="UP001499895">
    <property type="component" value="Unassembled WGS sequence"/>
</dbReference>
<feature type="compositionally biased region" description="Low complexity" evidence="1">
    <location>
        <begin position="470"/>
        <end position="512"/>
    </location>
</feature>
<keyword evidence="2" id="KW-1133">Transmembrane helix</keyword>
<keyword evidence="3" id="KW-0732">Signal</keyword>
<dbReference type="NCBIfam" id="TIGR01167">
    <property type="entry name" value="LPXTG_anchor"/>
    <property type="match status" value="1"/>
</dbReference>
<keyword evidence="6" id="KW-1185">Reference proteome</keyword>
<dbReference type="InterPro" id="IPR007331">
    <property type="entry name" value="Htaa"/>
</dbReference>
<evidence type="ECO:0000313" key="5">
    <source>
        <dbReference type="EMBL" id="GAA0461772.1"/>
    </source>
</evidence>
<keyword evidence="2" id="KW-0812">Transmembrane</keyword>
<dbReference type="SMART" id="SM00894">
    <property type="entry name" value="Excalibur"/>
    <property type="match status" value="1"/>
</dbReference>
<dbReference type="EMBL" id="BAAAHB010000022">
    <property type="protein sequence ID" value="GAA0461772.1"/>
    <property type="molecule type" value="Genomic_DNA"/>
</dbReference>
<feature type="signal peptide" evidence="3">
    <location>
        <begin position="1"/>
        <end position="36"/>
    </location>
</feature>
<feature type="domain" description="Excalibur calcium-binding" evidence="4">
    <location>
        <begin position="416"/>
        <end position="452"/>
    </location>
</feature>
<feature type="chain" id="PRO_5047083249" description="Excalibur calcium-binding domain-containing protein" evidence="3">
    <location>
        <begin position="37"/>
        <end position="548"/>
    </location>
</feature>
<dbReference type="Pfam" id="PF05901">
    <property type="entry name" value="Excalibur"/>
    <property type="match status" value="1"/>
</dbReference>
<feature type="transmembrane region" description="Helical" evidence="2">
    <location>
        <begin position="521"/>
        <end position="539"/>
    </location>
</feature>
<accession>A0ABP3JSU4</accession>
<evidence type="ECO:0000256" key="1">
    <source>
        <dbReference type="SAM" id="MobiDB-lite"/>
    </source>
</evidence>
<evidence type="ECO:0000256" key="3">
    <source>
        <dbReference type="SAM" id="SignalP"/>
    </source>
</evidence>
<name>A0ABP3JSU4_9ACTN</name>
<gene>
    <name evidence="5" type="ORF">GCM10009544_25340</name>
</gene>
<feature type="region of interest" description="Disordered" evidence="1">
    <location>
        <begin position="442"/>
        <end position="512"/>
    </location>
</feature>
<proteinExistence type="predicted"/>
<evidence type="ECO:0000256" key="2">
    <source>
        <dbReference type="SAM" id="Phobius"/>
    </source>
</evidence>
<dbReference type="Pfam" id="PF04213">
    <property type="entry name" value="HtaA"/>
    <property type="match status" value="2"/>
</dbReference>
<evidence type="ECO:0000259" key="4">
    <source>
        <dbReference type="SMART" id="SM00894"/>
    </source>
</evidence>
<protein>
    <recommendedName>
        <fullName evidence="4">Excalibur calcium-binding domain-containing protein</fullName>
    </recommendedName>
</protein>
<sequence>MTAISRRSRLGRSGALAVLATATALGATALTGTAYAEEAVRTTAGTPDASKAQKRQITGGTLVWGVEQTFRKYITGPIAMGKVEVAEGATQAPDNGAFTFPGAEGTYDESTRALKTTFKGSVNFLGHQHGQAWMLDLKFSDWQVSAAADGKGGSITADVTDGGKKTHDDLSIATFELPAAKAGTDEVTYADIPTKVTEGGAKLLRKYKVNDPFDAATLSLKLGGPVSEPVEPPPSKEPAKFQDGNLDWGVKKKFREYLTGQIAEGKVELSDGAKHSGIGYRFGKGEGTYNAGTGVLSADFHGAVRLTGHKGQLDLKISKLHIETADNKGTLTADVSSKDRTSGKVLTEQKLPLADLDLSSGAFTSKDGVVSLSAIPAKLNEKATKVFGQYKAGEALDPVTIAVAVDPAAKLPEAPAFDNCADAVAFGAAPLRKGDSGFSAKLDSDGDGVACETGKSTGTGTSTGTGSGAKTGATGSLSNTAATTGGTTGAATTGGTTGGTTDTATTGSLANTGASTPTGPLLGAAGALVLVGGAATYVARRRRAGDHG</sequence>
<dbReference type="InterPro" id="IPR008613">
    <property type="entry name" value="Excalibur_Ca-bd_domain"/>
</dbReference>
<reference evidence="6" key="1">
    <citation type="journal article" date="2019" name="Int. J. Syst. Evol. Microbiol.">
        <title>The Global Catalogue of Microorganisms (GCM) 10K type strain sequencing project: providing services to taxonomists for standard genome sequencing and annotation.</title>
        <authorList>
            <consortium name="The Broad Institute Genomics Platform"/>
            <consortium name="The Broad Institute Genome Sequencing Center for Infectious Disease"/>
            <person name="Wu L."/>
            <person name="Ma J."/>
        </authorList>
    </citation>
    <scope>NUCLEOTIDE SEQUENCE [LARGE SCALE GENOMIC DNA]</scope>
    <source>
        <strain evidence="6">JCM 10649</strain>
    </source>
</reference>
<dbReference type="RefSeq" id="WP_344089660.1">
    <property type="nucleotide sequence ID" value="NZ_BAAAHB010000022.1"/>
</dbReference>
<dbReference type="InterPro" id="IPR006311">
    <property type="entry name" value="TAT_signal"/>
</dbReference>
<dbReference type="PROSITE" id="PS51318">
    <property type="entry name" value="TAT"/>
    <property type="match status" value="1"/>
</dbReference>
<comment type="caution">
    <text evidence="5">The sequence shown here is derived from an EMBL/GenBank/DDBJ whole genome shotgun (WGS) entry which is preliminary data.</text>
</comment>
<keyword evidence="2" id="KW-0472">Membrane</keyword>
<organism evidence="5 6">
    <name type="scientific">Streptomyces stramineus</name>
    <dbReference type="NCBI Taxonomy" id="173861"/>
    <lineage>
        <taxon>Bacteria</taxon>
        <taxon>Bacillati</taxon>
        <taxon>Actinomycetota</taxon>
        <taxon>Actinomycetes</taxon>
        <taxon>Kitasatosporales</taxon>
        <taxon>Streptomycetaceae</taxon>
        <taxon>Streptomyces</taxon>
    </lineage>
</organism>
<feature type="region of interest" description="Disordered" evidence="1">
    <location>
        <begin position="224"/>
        <end position="243"/>
    </location>
</feature>
<evidence type="ECO:0000313" key="6">
    <source>
        <dbReference type="Proteomes" id="UP001499895"/>
    </source>
</evidence>